<name>A0ACB0JIR0_TRIPR</name>
<evidence type="ECO:0000313" key="2">
    <source>
        <dbReference type="Proteomes" id="UP001177021"/>
    </source>
</evidence>
<organism evidence="1 2">
    <name type="scientific">Trifolium pratense</name>
    <name type="common">Red clover</name>
    <dbReference type="NCBI Taxonomy" id="57577"/>
    <lineage>
        <taxon>Eukaryota</taxon>
        <taxon>Viridiplantae</taxon>
        <taxon>Streptophyta</taxon>
        <taxon>Embryophyta</taxon>
        <taxon>Tracheophyta</taxon>
        <taxon>Spermatophyta</taxon>
        <taxon>Magnoliopsida</taxon>
        <taxon>eudicotyledons</taxon>
        <taxon>Gunneridae</taxon>
        <taxon>Pentapetalae</taxon>
        <taxon>rosids</taxon>
        <taxon>fabids</taxon>
        <taxon>Fabales</taxon>
        <taxon>Fabaceae</taxon>
        <taxon>Papilionoideae</taxon>
        <taxon>50 kb inversion clade</taxon>
        <taxon>NPAAA clade</taxon>
        <taxon>Hologalegina</taxon>
        <taxon>IRL clade</taxon>
        <taxon>Trifolieae</taxon>
        <taxon>Trifolium</taxon>
    </lineage>
</organism>
<reference evidence="1" key="1">
    <citation type="submission" date="2023-10" db="EMBL/GenBank/DDBJ databases">
        <authorList>
            <person name="Rodriguez Cubillos JULIANA M."/>
            <person name="De Vega J."/>
        </authorList>
    </citation>
    <scope>NUCLEOTIDE SEQUENCE</scope>
</reference>
<comment type="caution">
    <text evidence="1">The sequence shown here is derived from an EMBL/GenBank/DDBJ whole genome shotgun (WGS) entry which is preliminary data.</text>
</comment>
<protein>
    <submittedName>
        <fullName evidence="1">Uncharacterized protein</fullName>
    </submittedName>
</protein>
<proteinExistence type="predicted"/>
<keyword evidence="2" id="KW-1185">Reference proteome</keyword>
<accession>A0ACB0JIR0</accession>
<dbReference type="EMBL" id="CASHSV030000034">
    <property type="protein sequence ID" value="CAJ2644120.1"/>
    <property type="molecule type" value="Genomic_DNA"/>
</dbReference>
<gene>
    <name evidence="1" type="ORF">MILVUS5_LOCUS13223</name>
</gene>
<sequence length="255" mass="27896">MADYNKWPSLGQAYTGSSVNNDGQPASAGRGNGGGGRVDGAGRGDGGGRGGGIPDFIANSGGNGGNNENRNKTVYGDRDFNTQASKTRRETHFTNNGSLKTPMIIAWLVSTMETGIGKPYMILPSAKDVWEAAKETYSDIQNASQIFGLKSRLWHAKQGDRNVTTYYNEFLTLWQELDLCYDDNWKCAEDSVLFLKRQENDRVFMFLAGLNKDLDEVRGQVLGKVPLPTLRETFAGIKKGGGTTRNYDGEDTSQL</sequence>
<evidence type="ECO:0000313" key="1">
    <source>
        <dbReference type="EMBL" id="CAJ2644120.1"/>
    </source>
</evidence>
<dbReference type="Proteomes" id="UP001177021">
    <property type="component" value="Unassembled WGS sequence"/>
</dbReference>